<feature type="domain" description="Solute-binding protein family 5" evidence="2">
    <location>
        <begin position="87"/>
        <end position="463"/>
    </location>
</feature>
<comment type="caution">
    <text evidence="3">The sequence shown here is derived from an EMBL/GenBank/DDBJ whole genome shotgun (WGS) entry which is preliminary data.</text>
</comment>
<dbReference type="PANTHER" id="PTHR30290">
    <property type="entry name" value="PERIPLASMIC BINDING COMPONENT OF ABC TRANSPORTER"/>
    <property type="match status" value="1"/>
</dbReference>
<keyword evidence="1" id="KW-0732">Signal</keyword>
<proteinExistence type="predicted"/>
<dbReference type="Pfam" id="PF00496">
    <property type="entry name" value="SBP_bac_5"/>
    <property type="match status" value="1"/>
</dbReference>
<dbReference type="PANTHER" id="PTHR30290:SF83">
    <property type="entry name" value="ABC TRANSPORTER SUBSTRATE-BINDING PROTEIN"/>
    <property type="match status" value="1"/>
</dbReference>
<dbReference type="CDD" id="cd00995">
    <property type="entry name" value="PBP2_NikA_DppA_OppA_like"/>
    <property type="match status" value="1"/>
</dbReference>
<evidence type="ECO:0000259" key="2">
    <source>
        <dbReference type="Pfam" id="PF00496"/>
    </source>
</evidence>
<accession>A0ABR5JCD3</accession>
<gene>
    <name evidence="3" type="ORF">ADK38_05205</name>
</gene>
<protein>
    <submittedName>
        <fullName evidence="3">Peptide ABC transporter substrate-binding protein</fullName>
    </submittedName>
</protein>
<keyword evidence="4" id="KW-1185">Reference proteome</keyword>
<dbReference type="Proteomes" id="UP000037020">
    <property type="component" value="Unassembled WGS sequence"/>
</dbReference>
<dbReference type="InterPro" id="IPR039424">
    <property type="entry name" value="SBP_5"/>
</dbReference>
<dbReference type="Gene3D" id="3.40.190.10">
    <property type="entry name" value="Periplasmic binding protein-like II"/>
    <property type="match status" value="1"/>
</dbReference>
<dbReference type="EMBL" id="LGUT01000425">
    <property type="protein sequence ID" value="KOG91064.1"/>
    <property type="molecule type" value="Genomic_DNA"/>
</dbReference>
<organism evidence="3 4">
    <name type="scientific">Streptomyces varsoviensis</name>
    <dbReference type="NCBI Taxonomy" id="67373"/>
    <lineage>
        <taxon>Bacteria</taxon>
        <taxon>Bacillati</taxon>
        <taxon>Actinomycetota</taxon>
        <taxon>Actinomycetes</taxon>
        <taxon>Kitasatosporales</taxon>
        <taxon>Streptomycetaceae</taxon>
        <taxon>Streptomyces</taxon>
    </lineage>
</organism>
<name>A0ABR5JCD3_9ACTN</name>
<evidence type="ECO:0000313" key="3">
    <source>
        <dbReference type="EMBL" id="KOG91064.1"/>
    </source>
</evidence>
<sequence length="544" mass="59286">MRGAKSAAWVAGAIAVALTATACGGGSSSKDSAGGAVDPDGVFSYQGVEPQNPLQPANANEVGGGRVLDNLFRGLTEFDPKTGALKMAAAEKIETKDSQHFTVTLKPGWTFHNGEPVTSSSFVDAWNWGANTKNAQINSSWFEDIKGYEDVHPASGDPKTDKMSGLQVKDDKTFTIELKQPVSYFQYKLGYVALSPLPKAFFKDPKGFGQKPVGNGPYQFVSWDHNVKITTKRFDNYKGDDKAKNGGVIFKVYPKPEAAYQDILSNNLDTLDQVDPTDLSKYKQDLGDRAIDQPMAGTVNIGFAMYDDAWKGVDKAKVRQGLSMAIDRKSIGEKVLQGSREPATGFVAPGTVGYQKNDSDVFKFNPDKAKQLIKEGGGVPGNKLTILYNSDGGHQGWVDAVCNSITQATGIACDGNPKPDFKTARDLITSKKLKAGEMYRTGWQADYPHNASFLADVFRTGAASNDSGYSSKEFDEMADKADKAKTPEESAKLYGEAEKILEKDMPQIPLWYYKSNAGYSTHVKNVTYDWIGQPVWTQVEVLKK</sequence>
<dbReference type="InterPro" id="IPR000914">
    <property type="entry name" value="SBP_5_dom"/>
</dbReference>
<dbReference type="InterPro" id="IPR030678">
    <property type="entry name" value="Peptide/Ni-bd"/>
</dbReference>
<reference evidence="3 4" key="1">
    <citation type="submission" date="2015-07" db="EMBL/GenBank/DDBJ databases">
        <authorList>
            <person name="Ju K.-S."/>
            <person name="Doroghazi J.R."/>
            <person name="Metcalf W.W."/>
        </authorList>
    </citation>
    <scope>NUCLEOTIDE SEQUENCE [LARGE SCALE GENOMIC DNA]</scope>
    <source>
        <strain evidence="3 4">NRRL B-3589</strain>
    </source>
</reference>
<evidence type="ECO:0000256" key="1">
    <source>
        <dbReference type="SAM" id="SignalP"/>
    </source>
</evidence>
<dbReference type="PROSITE" id="PS51257">
    <property type="entry name" value="PROKAR_LIPOPROTEIN"/>
    <property type="match status" value="1"/>
</dbReference>
<dbReference type="SUPFAM" id="SSF53850">
    <property type="entry name" value="Periplasmic binding protein-like II"/>
    <property type="match status" value="1"/>
</dbReference>
<evidence type="ECO:0000313" key="4">
    <source>
        <dbReference type="Proteomes" id="UP000037020"/>
    </source>
</evidence>
<dbReference type="RefSeq" id="WP_030878208.1">
    <property type="nucleotide sequence ID" value="NZ_JBIRHZ010000002.1"/>
</dbReference>
<feature type="chain" id="PRO_5045556003" evidence="1">
    <location>
        <begin position="23"/>
        <end position="544"/>
    </location>
</feature>
<dbReference type="Gene3D" id="3.10.105.10">
    <property type="entry name" value="Dipeptide-binding Protein, Domain 3"/>
    <property type="match status" value="1"/>
</dbReference>
<dbReference type="PIRSF" id="PIRSF002741">
    <property type="entry name" value="MppA"/>
    <property type="match status" value="1"/>
</dbReference>
<dbReference type="Gene3D" id="3.90.76.10">
    <property type="entry name" value="Dipeptide-binding Protein, Domain 1"/>
    <property type="match status" value="1"/>
</dbReference>
<feature type="signal peptide" evidence="1">
    <location>
        <begin position="1"/>
        <end position="22"/>
    </location>
</feature>